<feature type="compositionally biased region" description="Basic residues" evidence="2">
    <location>
        <begin position="847"/>
        <end position="856"/>
    </location>
</feature>
<evidence type="ECO:0000259" key="3">
    <source>
        <dbReference type="PROSITE" id="PS50966"/>
    </source>
</evidence>
<feature type="domain" description="SWIM-type" evidence="3">
    <location>
        <begin position="583"/>
        <end position="614"/>
    </location>
</feature>
<keyword evidence="1" id="KW-0863">Zinc-finger</keyword>
<evidence type="ECO:0000313" key="4">
    <source>
        <dbReference type="EMBL" id="KAK3921400.1"/>
    </source>
</evidence>
<dbReference type="PANTHER" id="PTHR35385">
    <property type="entry name" value="PROTEIN B, PUTATIVE-RELATED-RELATED"/>
    <property type="match status" value="1"/>
</dbReference>
<evidence type="ECO:0000256" key="1">
    <source>
        <dbReference type="PROSITE-ProRule" id="PRU00325"/>
    </source>
</evidence>
<reference evidence="4" key="2">
    <citation type="journal article" date="2023" name="BMC Genomics">
        <title>Pest status, molecular evolution, and epigenetic factors derived from the genome assembly of Frankliniella fusca, a thysanopteran phytovirus vector.</title>
        <authorList>
            <person name="Catto M.A."/>
            <person name="Labadie P.E."/>
            <person name="Jacobson A.L."/>
            <person name="Kennedy G.G."/>
            <person name="Srinivasan R."/>
            <person name="Hunt B.G."/>
        </authorList>
    </citation>
    <scope>NUCLEOTIDE SEQUENCE</scope>
    <source>
        <strain evidence="4">PL_HMW_Pooled</strain>
    </source>
</reference>
<dbReference type="Pfam" id="PF10551">
    <property type="entry name" value="MULE"/>
    <property type="match status" value="1"/>
</dbReference>
<dbReference type="InterPro" id="IPR018289">
    <property type="entry name" value="MULE_transposase_dom"/>
</dbReference>
<feature type="compositionally biased region" description="Polar residues" evidence="2">
    <location>
        <begin position="771"/>
        <end position="780"/>
    </location>
</feature>
<dbReference type="InterPro" id="IPR007527">
    <property type="entry name" value="Znf_SWIM"/>
</dbReference>
<comment type="caution">
    <text evidence="4">The sequence shown here is derived from an EMBL/GenBank/DDBJ whole genome shotgun (WGS) entry which is preliminary data.</text>
</comment>
<dbReference type="Proteomes" id="UP001219518">
    <property type="component" value="Unassembled WGS sequence"/>
</dbReference>
<evidence type="ECO:0000256" key="2">
    <source>
        <dbReference type="SAM" id="MobiDB-lite"/>
    </source>
</evidence>
<dbReference type="GO" id="GO:0008270">
    <property type="term" value="F:zinc ion binding"/>
    <property type="evidence" value="ECO:0007669"/>
    <property type="project" value="UniProtKB-KW"/>
</dbReference>
<feature type="region of interest" description="Disordered" evidence="2">
    <location>
        <begin position="771"/>
        <end position="856"/>
    </location>
</feature>
<accession>A0AAE1HHD3</accession>
<dbReference type="AlphaFoldDB" id="A0AAE1HHD3"/>
<feature type="compositionally biased region" description="Low complexity" evidence="2">
    <location>
        <begin position="784"/>
        <end position="795"/>
    </location>
</feature>
<feature type="compositionally biased region" description="Polar residues" evidence="2">
    <location>
        <begin position="678"/>
        <end position="691"/>
    </location>
</feature>
<organism evidence="4 5">
    <name type="scientific">Frankliniella fusca</name>
    <dbReference type="NCBI Taxonomy" id="407009"/>
    <lineage>
        <taxon>Eukaryota</taxon>
        <taxon>Metazoa</taxon>
        <taxon>Ecdysozoa</taxon>
        <taxon>Arthropoda</taxon>
        <taxon>Hexapoda</taxon>
        <taxon>Insecta</taxon>
        <taxon>Pterygota</taxon>
        <taxon>Neoptera</taxon>
        <taxon>Paraneoptera</taxon>
        <taxon>Thysanoptera</taxon>
        <taxon>Terebrantia</taxon>
        <taxon>Thripoidea</taxon>
        <taxon>Thripidae</taxon>
        <taxon>Frankliniella</taxon>
    </lineage>
</organism>
<protein>
    <submittedName>
        <fullName evidence="4">Polyketide synthase 31</fullName>
    </submittedName>
</protein>
<proteinExistence type="predicted"/>
<keyword evidence="1" id="KW-0862">Zinc</keyword>
<sequence>MLVGEANSNPPYWMYGVSSLENRLPNNKNCLWKRLKLFIGKMKLFDSTGPSGSTKFILEEDEKNSNEAKTVYRANLKTKEDAEDWLKEYKAASQTEWIVKDEPKCLQKLEFHKYWLCHLSKRNKTEQSKRNKVCTVKLDIKIKKLNRFTIRNDRNYLERDVPLPAVITITNDHSHPTKGCFETLGYLRISEETIEILYKYFDEGLSPGAAYRLNDLSLKLRPNSGELRANSSINPTSRMVQHIFNSWRNSEFGQSWGSDPFPKLKEKMPAYEAEGTSICIDDTDSDCWAVLVVTPIMKRAQELSSSGEIIFTDSTSNVEFTQSVFTLMLTATKGGAVPVAVLIHTGTSTASYIKAYKLLKENYPNCFGGKDSPGIFMTDHSDAEKGALKAVWPQSLQYLCHFHIGQSEWRWLKNSKHKVPQECQQGLMKILQNIMYAESTEQFEEATEALENCSQANYIHHLQVDLLPIKEQWVKMFRHDIISRGHETNNYAEANIRVLKDIVLTRTKAFNVTAMVDFTVRIWEPYFESRLLRYAYGRVSGPQLRFEELSSKMPPDSITKVKHIEDDLYHVPSGNPSTPDLTYEVESTIGWCSCPVGRCGALCKHQALIYEHYGGVFPNMPAINCVGRHELGKLALGNQCPPFSFFVAVGEKVPEEFQALLDAPQVQNTSTATVNAYATSEQEPQQDISSDPTEERMEDIESSDKSIEEVIQDLILEIKRVTLLGIKSASELGSYRRSLQRLVQKLQRVKTPGQATLTVISLNARANCTSKKGSRINVQPTAPGRRVNGSSGRSRQPAGRPKSKQATENRSTQGCSRVSAGRPPSQLPEAKRSKKPKHSLSLSINKNKGHAKSHGH</sequence>
<evidence type="ECO:0000313" key="5">
    <source>
        <dbReference type="Proteomes" id="UP001219518"/>
    </source>
</evidence>
<feature type="region of interest" description="Disordered" evidence="2">
    <location>
        <begin position="678"/>
        <end position="705"/>
    </location>
</feature>
<feature type="compositionally biased region" description="Polar residues" evidence="2">
    <location>
        <begin position="804"/>
        <end position="816"/>
    </location>
</feature>
<dbReference type="PROSITE" id="PS50966">
    <property type="entry name" value="ZF_SWIM"/>
    <property type="match status" value="1"/>
</dbReference>
<keyword evidence="5" id="KW-1185">Reference proteome</keyword>
<keyword evidence="1" id="KW-0479">Metal-binding</keyword>
<name>A0AAE1HHD3_9NEOP</name>
<gene>
    <name evidence="4" type="ORF">KUF71_010615</name>
</gene>
<dbReference type="PANTHER" id="PTHR35385:SF2">
    <property type="entry name" value="PROTEIN B, PUTATIVE-RELATED"/>
    <property type="match status" value="1"/>
</dbReference>
<dbReference type="EMBL" id="JAHWGI010001033">
    <property type="protein sequence ID" value="KAK3921400.1"/>
    <property type="molecule type" value="Genomic_DNA"/>
</dbReference>
<reference evidence="4" key="1">
    <citation type="submission" date="2021-07" db="EMBL/GenBank/DDBJ databases">
        <authorList>
            <person name="Catto M.A."/>
            <person name="Jacobson A."/>
            <person name="Kennedy G."/>
            <person name="Labadie P."/>
            <person name="Hunt B.G."/>
            <person name="Srinivasan R."/>
        </authorList>
    </citation>
    <scope>NUCLEOTIDE SEQUENCE</scope>
    <source>
        <strain evidence="4">PL_HMW_Pooled</strain>
        <tissue evidence="4">Head</tissue>
    </source>
</reference>